<evidence type="ECO:0000313" key="2">
    <source>
        <dbReference type="EMBL" id="SPM32273.1"/>
    </source>
</evidence>
<name>A0A2U3NLG5_9MYCO</name>
<evidence type="ECO:0000256" key="1">
    <source>
        <dbReference type="SAM" id="Phobius"/>
    </source>
</evidence>
<dbReference type="RefSeq" id="WP_077085794.1">
    <property type="nucleotide sequence ID" value="NZ_LT721901.1"/>
</dbReference>
<feature type="transmembrane region" description="Helical" evidence="1">
    <location>
        <begin position="112"/>
        <end position="133"/>
    </location>
</feature>
<gene>
    <name evidence="2" type="ORF">MRAB57_70</name>
</gene>
<dbReference type="STRING" id="1841860.GCA_900157375_00069"/>
<protein>
    <submittedName>
        <fullName evidence="2">Membrane protein</fullName>
    </submittedName>
</protein>
<evidence type="ECO:0000313" key="3">
    <source>
        <dbReference type="Proteomes" id="UP000240988"/>
    </source>
</evidence>
<feature type="transmembrane region" description="Helical" evidence="1">
    <location>
        <begin position="74"/>
        <end position="100"/>
    </location>
</feature>
<keyword evidence="1" id="KW-0472">Membrane</keyword>
<dbReference type="AlphaFoldDB" id="A0A2U3NLG5"/>
<keyword evidence="3" id="KW-1185">Reference proteome</keyword>
<dbReference type="Proteomes" id="UP000240988">
    <property type="component" value="Unassembled WGS sequence"/>
</dbReference>
<organism evidence="2 3">
    <name type="scientific">Mycobacterium rhizamassiliense</name>
    <dbReference type="NCBI Taxonomy" id="1841860"/>
    <lineage>
        <taxon>Bacteria</taxon>
        <taxon>Bacillati</taxon>
        <taxon>Actinomycetota</taxon>
        <taxon>Actinomycetes</taxon>
        <taxon>Mycobacteriales</taxon>
        <taxon>Mycobacteriaceae</taxon>
        <taxon>Mycobacterium</taxon>
    </lineage>
</organism>
<dbReference type="EMBL" id="FUFA01000001">
    <property type="protein sequence ID" value="SPM32273.1"/>
    <property type="molecule type" value="Genomic_DNA"/>
</dbReference>
<sequence>MSSSQESQRSTRMFARVLGPFLVISCVTAVVRASDVRALATDFGANPVWPWVAGAFILGGGFIIVALHQYWRGAAAVIVSVMGWLLVLRGLFLLAFPTAFMSMANSVLGASALWRSVCVCFALIGLYLTYVGWTPAPRSISQAASSTPDLPHAA</sequence>
<dbReference type="OrthoDB" id="4737921at2"/>
<keyword evidence="1" id="KW-1133">Transmembrane helix</keyword>
<accession>A0A2U3NLG5</accession>
<proteinExistence type="predicted"/>
<feature type="transmembrane region" description="Helical" evidence="1">
    <location>
        <begin position="49"/>
        <end position="67"/>
    </location>
</feature>
<keyword evidence="1" id="KW-0812">Transmembrane</keyword>
<reference evidence="2 3" key="1">
    <citation type="submission" date="2017-01" db="EMBL/GenBank/DDBJ databases">
        <authorList>
            <consortium name="Urmite Genomes"/>
        </authorList>
    </citation>
    <scope>NUCLEOTIDE SEQUENCE [LARGE SCALE GENOMIC DNA]</scope>
    <source>
        <strain evidence="2 3">AB57</strain>
    </source>
</reference>